<keyword evidence="5" id="KW-1185">Reference proteome</keyword>
<proteinExistence type="predicted"/>
<evidence type="ECO:0000313" key="5">
    <source>
        <dbReference type="Proteomes" id="UP000256345"/>
    </source>
</evidence>
<reference evidence="3 5" key="2">
    <citation type="submission" date="2018-08" db="EMBL/GenBank/DDBJ databases">
        <title>Genomic Encyclopedia of Archaeal and Bacterial Type Strains, Phase II (KMG-II): from individual species to whole genera.</title>
        <authorList>
            <person name="Goeker M."/>
        </authorList>
    </citation>
    <scope>NUCLEOTIDE SEQUENCE [LARGE SCALE GENOMIC DNA]</scope>
    <source>
        <strain evidence="3 5">DSM 2261</strain>
    </source>
</reference>
<dbReference type="AlphaFoldDB" id="A0AAC8QCE2"/>
<name>A0AAC8QCE2_9BACT</name>
<evidence type="ECO:0000313" key="4">
    <source>
        <dbReference type="Proteomes" id="UP000035579"/>
    </source>
</evidence>
<protein>
    <submittedName>
        <fullName evidence="3">YVTN family beta-propeller protein</fullName>
    </submittedName>
</protein>
<dbReference type="Pfam" id="PF02239">
    <property type="entry name" value="Cytochrom_D1"/>
    <property type="match status" value="1"/>
</dbReference>
<dbReference type="NCBIfam" id="TIGR02276">
    <property type="entry name" value="beta_rpt_yvtn"/>
    <property type="match status" value="1"/>
</dbReference>
<feature type="chain" id="PRO_5042197963" evidence="1">
    <location>
        <begin position="32"/>
        <end position="667"/>
    </location>
</feature>
<reference evidence="2 4" key="1">
    <citation type="submission" date="2015-05" db="EMBL/GenBank/DDBJ databases">
        <title>Genome assembly of Archangium gephyra DSM 2261.</title>
        <authorList>
            <person name="Sharma G."/>
            <person name="Subramanian S."/>
        </authorList>
    </citation>
    <scope>NUCLEOTIDE SEQUENCE [LARGE SCALE GENOMIC DNA]</scope>
    <source>
        <strain evidence="2 4">DSM 2261</strain>
    </source>
</reference>
<dbReference type="KEGG" id="age:AA314_06485"/>
<dbReference type="PANTHER" id="PTHR47197:SF3">
    <property type="entry name" value="DIHYDRO-HEME D1 DEHYDROGENASE"/>
    <property type="match status" value="1"/>
</dbReference>
<evidence type="ECO:0000313" key="3">
    <source>
        <dbReference type="EMBL" id="REG37096.1"/>
    </source>
</evidence>
<evidence type="ECO:0000256" key="1">
    <source>
        <dbReference type="SAM" id="SignalP"/>
    </source>
</evidence>
<dbReference type="Gene3D" id="2.130.10.10">
    <property type="entry name" value="YVTN repeat-like/Quinoprotein amine dehydrogenase"/>
    <property type="match status" value="2"/>
</dbReference>
<dbReference type="InterPro" id="IPR011964">
    <property type="entry name" value="YVTN_b-propeller_repeat"/>
</dbReference>
<sequence length="667" mass="70938">MKKTLIALCTLGPLSLAVAVQALLPERPAVAAPAPVVVAPVETPPTAPGPRAPEGPRVEREGLSIQFDLRPAVGAGPVEARSEAIATFTLTDARSGEPVRGARPLGWMSLREGTEALTDAQCAAKVKTYLGGLLSVQADADLNSYFVLALNHDNTLSVINPQLAFSRTKLRSLVTLSAPAADWALHPDRSALYVSMPTAHRVSRVDTRTFLASAHLEVGREPTRLALSPDGRTLWVGNDGDGTVTVIDHRTQKPLATVEVGQGHHEFAFADDGRTAWVTSEASDEVTVIDTASFEPLERVKVGRGAVAITASDTARAVYVANGRTGEVVVAHGRTLSVTGRVALSPGLKSLRFDPSGRWAFVVNGARNEVTVLDASSGQARHVLNGFDAPDAVSFTDGYAYVRNTGDPRISLVKLASLEQPAAPGVVDVQVGQKAPEEARGLGLAAPFVPVPKGDGVIVSSPADKSLYFYREGMMAPMGTLLNYGREPKAVLVLNRSLEEVRPGVYSTQVRVKEPGTYDVAFLLDSPRVVACLEQRVGASAEVTARQAHRVQLEPRFDASMRWKAGEEHALRFHLTDSGSGEPVRAEEVSVLLFRSPGAWQWRGSPRALGDGEFEVTFRPPAPGQFKFLAGVESRGAPLGSFWPVTLGVVEGTDVKAATRLAGGVNP</sequence>
<evidence type="ECO:0000313" key="2">
    <source>
        <dbReference type="EMBL" id="AKJ04859.1"/>
    </source>
</evidence>
<gene>
    <name evidence="2" type="ORF">AA314_06485</name>
    <name evidence="3" type="ORF">ATI61_10172</name>
</gene>
<dbReference type="InterPro" id="IPR011048">
    <property type="entry name" value="Haem_d1_sf"/>
</dbReference>
<dbReference type="InterPro" id="IPR015943">
    <property type="entry name" value="WD40/YVTN_repeat-like_dom_sf"/>
</dbReference>
<keyword evidence="1" id="KW-0732">Signal</keyword>
<accession>A0AAC8QCE2</accession>
<dbReference type="EMBL" id="QUMU01000001">
    <property type="protein sequence ID" value="REG37096.1"/>
    <property type="molecule type" value="Genomic_DNA"/>
</dbReference>
<dbReference type="SUPFAM" id="SSF51004">
    <property type="entry name" value="C-terminal (heme d1) domain of cytochrome cd1-nitrite reductase"/>
    <property type="match status" value="1"/>
</dbReference>
<dbReference type="RefSeq" id="WP_053066863.1">
    <property type="nucleotide sequence ID" value="NZ_CP011509.1"/>
</dbReference>
<feature type="signal peptide" evidence="1">
    <location>
        <begin position="1"/>
        <end position="31"/>
    </location>
</feature>
<dbReference type="Proteomes" id="UP000035579">
    <property type="component" value="Chromosome"/>
</dbReference>
<dbReference type="PANTHER" id="PTHR47197">
    <property type="entry name" value="PROTEIN NIRF"/>
    <property type="match status" value="1"/>
</dbReference>
<dbReference type="EMBL" id="CP011509">
    <property type="protein sequence ID" value="AKJ04859.1"/>
    <property type="molecule type" value="Genomic_DNA"/>
</dbReference>
<dbReference type="InterPro" id="IPR051200">
    <property type="entry name" value="Host-pathogen_enzymatic-act"/>
</dbReference>
<dbReference type="Proteomes" id="UP000256345">
    <property type="component" value="Unassembled WGS sequence"/>
</dbReference>
<organism evidence="2 4">
    <name type="scientific">Archangium gephyra</name>
    <dbReference type="NCBI Taxonomy" id="48"/>
    <lineage>
        <taxon>Bacteria</taxon>
        <taxon>Pseudomonadati</taxon>
        <taxon>Myxococcota</taxon>
        <taxon>Myxococcia</taxon>
        <taxon>Myxococcales</taxon>
        <taxon>Cystobacterineae</taxon>
        <taxon>Archangiaceae</taxon>
        <taxon>Archangium</taxon>
    </lineage>
</organism>